<dbReference type="PROSITE" id="PS50068">
    <property type="entry name" value="LDLRA_2"/>
    <property type="match status" value="2"/>
</dbReference>
<feature type="disulfide bond" evidence="10">
    <location>
        <begin position="11"/>
        <end position="23"/>
    </location>
</feature>
<dbReference type="GO" id="GO:0005886">
    <property type="term" value="C:plasma membrane"/>
    <property type="evidence" value="ECO:0007669"/>
    <property type="project" value="TreeGrafter"/>
</dbReference>
<evidence type="ECO:0000256" key="8">
    <source>
        <dbReference type="ARBA" id="ARBA00023170"/>
    </source>
</evidence>
<dbReference type="InterPro" id="IPR007110">
    <property type="entry name" value="Ig-like_dom"/>
</dbReference>
<dbReference type="PROSITE" id="PS50835">
    <property type="entry name" value="IG_LIKE"/>
    <property type="match status" value="1"/>
</dbReference>
<dbReference type="SMART" id="SM00408">
    <property type="entry name" value="IGc2"/>
    <property type="match status" value="1"/>
</dbReference>
<reference evidence="12" key="1">
    <citation type="submission" date="2015-11" db="EMBL/GenBank/DDBJ databases">
        <title>De novo transcriptome assembly of four potential Pierce s Disease insect vectors from Arizona vineyards.</title>
        <authorList>
            <person name="Tassone E.E."/>
        </authorList>
    </citation>
    <scope>NUCLEOTIDE SEQUENCE</scope>
</reference>
<dbReference type="PROSITE" id="PS01209">
    <property type="entry name" value="LDLRA_1"/>
    <property type="match status" value="2"/>
</dbReference>
<comment type="subcellular location">
    <subcellularLocation>
        <location evidence="2">Endomembrane system</location>
    </subcellularLocation>
    <subcellularLocation>
        <location evidence="1">Membrane</location>
        <topology evidence="1">Single-pass membrane protein</topology>
    </subcellularLocation>
</comment>
<evidence type="ECO:0000256" key="5">
    <source>
        <dbReference type="ARBA" id="ARBA00022989"/>
    </source>
</evidence>
<dbReference type="PANTHER" id="PTHR24270">
    <property type="entry name" value="LOW-DENSITY LIPOPROTEIN RECEPTOR-RELATED"/>
    <property type="match status" value="1"/>
</dbReference>
<dbReference type="InterPro" id="IPR003598">
    <property type="entry name" value="Ig_sub2"/>
</dbReference>
<evidence type="ECO:0000256" key="10">
    <source>
        <dbReference type="PROSITE-ProRule" id="PRU00124"/>
    </source>
</evidence>
<dbReference type="GO" id="GO:0016192">
    <property type="term" value="P:vesicle-mediated transport"/>
    <property type="evidence" value="ECO:0007669"/>
    <property type="project" value="UniProtKB-ARBA"/>
</dbReference>
<dbReference type="InterPro" id="IPR013783">
    <property type="entry name" value="Ig-like_fold"/>
</dbReference>
<dbReference type="PRINTS" id="PR00261">
    <property type="entry name" value="LDLRECEPTOR"/>
</dbReference>
<dbReference type="InterPro" id="IPR050685">
    <property type="entry name" value="LDLR"/>
</dbReference>
<evidence type="ECO:0000256" key="4">
    <source>
        <dbReference type="ARBA" id="ARBA00022737"/>
    </source>
</evidence>
<evidence type="ECO:0000256" key="7">
    <source>
        <dbReference type="ARBA" id="ARBA00023157"/>
    </source>
</evidence>
<dbReference type="SUPFAM" id="SSF48726">
    <property type="entry name" value="Immunoglobulin"/>
    <property type="match status" value="1"/>
</dbReference>
<sequence length="197" mass="21932">YIDLRVELNPCTLDEFPCKNRQCIPLLQVCDGILHCSDGSDEATCQIRPGRDLSDLELKIEPSNREAHFGETVDLRCIAAGPQGFKLYWSRADGGNLPANARQTGDLLRLTSATPENSGRYICHTDFYGQSSHTTAQDYIDLRVELNPCTLDEFPCKNRQCIPLLQVCDGILHCSDGSDEATCQIRPGRDLSDLELK</sequence>
<keyword evidence="9" id="KW-0325">Glycoprotein</keyword>
<evidence type="ECO:0000259" key="11">
    <source>
        <dbReference type="PROSITE" id="PS50835"/>
    </source>
</evidence>
<keyword evidence="8" id="KW-0675">Receptor</keyword>
<keyword evidence="7 10" id="KW-1015">Disulfide bond</keyword>
<evidence type="ECO:0000313" key="12">
    <source>
        <dbReference type="EMBL" id="JAS56536.1"/>
    </source>
</evidence>
<feature type="disulfide bond" evidence="10">
    <location>
        <begin position="168"/>
        <end position="183"/>
    </location>
</feature>
<keyword evidence="3" id="KW-0812">Transmembrane</keyword>
<dbReference type="Gene3D" id="2.60.40.10">
    <property type="entry name" value="Immunoglobulins"/>
    <property type="match status" value="1"/>
</dbReference>
<keyword evidence="5" id="KW-1133">Transmembrane helix</keyword>
<evidence type="ECO:0000256" key="2">
    <source>
        <dbReference type="ARBA" id="ARBA00004308"/>
    </source>
</evidence>
<dbReference type="Pfam" id="PF00057">
    <property type="entry name" value="Ldl_recept_a"/>
    <property type="match status" value="2"/>
</dbReference>
<evidence type="ECO:0000256" key="1">
    <source>
        <dbReference type="ARBA" id="ARBA00004167"/>
    </source>
</evidence>
<feature type="disulfide bond" evidence="10">
    <location>
        <begin position="18"/>
        <end position="36"/>
    </location>
</feature>
<feature type="disulfide bond" evidence="10">
    <location>
        <begin position="30"/>
        <end position="45"/>
    </location>
</feature>
<evidence type="ECO:0000256" key="9">
    <source>
        <dbReference type="ARBA" id="ARBA00023180"/>
    </source>
</evidence>
<dbReference type="EMBL" id="GECZ01013233">
    <property type="protein sequence ID" value="JAS56536.1"/>
    <property type="molecule type" value="Transcribed_RNA"/>
</dbReference>
<dbReference type="GO" id="GO:0012505">
    <property type="term" value="C:endomembrane system"/>
    <property type="evidence" value="ECO:0007669"/>
    <property type="project" value="UniProtKB-SubCell"/>
</dbReference>
<dbReference type="SMART" id="SM00192">
    <property type="entry name" value="LDLa"/>
    <property type="match status" value="2"/>
</dbReference>
<dbReference type="AlphaFoldDB" id="A0A1B6G269"/>
<dbReference type="SMART" id="SM00409">
    <property type="entry name" value="IG"/>
    <property type="match status" value="1"/>
</dbReference>
<dbReference type="InterPro" id="IPR023415">
    <property type="entry name" value="LDLR_class-A_CS"/>
</dbReference>
<dbReference type="InterPro" id="IPR002172">
    <property type="entry name" value="LDrepeatLR_classA_rpt"/>
</dbReference>
<keyword evidence="4" id="KW-0677">Repeat</keyword>
<proteinExistence type="predicted"/>
<feature type="disulfide bond" evidence="10">
    <location>
        <begin position="156"/>
        <end position="174"/>
    </location>
</feature>
<gene>
    <name evidence="12" type="ORF">g.42793</name>
</gene>
<dbReference type="Pfam" id="PF13927">
    <property type="entry name" value="Ig_3"/>
    <property type="match status" value="1"/>
</dbReference>
<accession>A0A1B6G269</accession>
<feature type="disulfide bond" evidence="10">
    <location>
        <begin position="149"/>
        <end position="161"/>
    </location>
</feature>
<dbReference type="Gene3D" id="4.10.400.10">
    <property type="entry name" value="Low-density Lipoprotein Receptor"/>
    <property type="match status" value="2"/>
</dbReference>
<evidence type="ECO:0000256" key="6">
    <source>
        <dbReference type="ARBA" id="ARBA00023136"/>
    </source>
</evidence>
<organism evidence="12">
    <name type="scientific">Cuerna arida</name>
    <dbReference type="NCBI Taxonomy" id="1464854"/>
    <lineage>
        <taxon>Eukaryota</taxon>
        <taxon>Metazoa</taxon>
        <taxon>Ecdysozoa</taxon>
        <taxon>Arthropoda</taxon>
        <taxon>Hexapoda</taxon>
        <taxon>Insecta</taxon>
        <taxon>Pterygota</taxon>
        <taxon>Neoptera</taxon>
        <taxon>Paraneoptera</taxon>
        <taxon>Hemiptera</taxon>
        <taxon>Auchenorrhyncha</taxon>
        <taxon>Membracoidea</taxon>
        <taxon>Cicadellidae</taxon>
        <taxon>Cicadellinae</taxon>
        <taxon>Proconiini</taxon>
        <taxon>Cuerna</taxon>
    </lineage>
</organism>
<dbReference type="InterPro" id="IPR036179">
    <property type="entry name" value="Ig-like_dom_sf"/>
</dbReference>
<feature type="non-terminal residue" evidence="12">
    <location>
        <position position="1"/>
    </location>
</feature>
<dbReference type="InterPro" id="IPR003599">
    <property type="entry name" value="Ig_sub"/>
</dbReference>
<dbReference type="SUPFAM" id="SSF57424">
    <property type="entry name" value="LDL receptor-like module"/>
    <property type="match status" value="2"/>
</dbReference>
<protein>
    <recommendedName>
        <fullName evidence="11">Ig-like domain-containing protein</fullName>
    </recommendedName>
</protein>
<dbReference type="CDD" id="cd00112">
    <property type="entry name" value="LDLa"/>
    <property type="match status" value="2"/>
</dbReference>
<dbReference type="FunFam" id="4.10.400.10:FF:000045">
    <property type="entry name" value="Low-density lipoprotein receptor-related protein 2"/>
    <property type="match status" value="2"/>
</dbReference>
<feature type="domain" description="Ig-like" evidence="11">
    <location>
        <begin position="49"/>
        <end position="141"/>
    </location>
</feature>
<dbReference type="InterPro" id="IPR036055">
    <property type="entry name" value="LDL_receptor-like_sf"/>
</dbReference>
<dbReference type="PANTHER" id="PTHR24270:SF62">
    <property type="entry name" value="LOW-DENSITY LIPOPROTEIN RECEPTOR-RELATED PROTEIN 2"/>
    <property type="match status" value="1"/>
</dbReference>
<evidence type="ECO:0000256" key="3">
    <source>
        <dbReference type="ARBA" id="ARBA00022692"/>
    </source>
</evidence>
<feature type="non-terminal residue" evidence="12">
    <location>
        <position position="197"/>
    </location>
</feature>
<name>A0A1B6G269_9HEMI</name>
<keyword evidence="6" id="KW-0472">Membrane</keyword>